<dbReference type="AlphaFoldDB" id="A0A1M5WLM1"/>
<comment type="subcellular location">
    <subcellularLocation>
        <location evidence="1">Cell membrane</location>
        <topology evidence="1">Multi-pass membrane protein</topology>
    </subcellularLocation>
</comment>
<reference evidence="10 11" key="1">
    <citation type="submission" date="2016-11" db="EMBL/GenBank/DDBJ databases">
        <authorList>
            <person name="Jaros S."/>
            <person name="Januszkiewicz K."/>
            <person name="Wedrychowicz H."/>
        </authorList>
    </citation>
    <scope>NUCLEOTIDE SEQUENCE [LARGE SCALE GENOMIC DNA]</scope>
    <source>
        <strain evidence="10 11">CGMCC 1.10190</strain>
    </source>
</reference>
<organism evidence="10 11">
    <name type="scientific">Pollutimonas bauzanensis</name>
    <dbReference type="NCBI Taxonomy" id="658167"/>
    <lineage>
        <taxon>Bacteria</taxon>
        <taxon>Pseudomonadati</taxon>
        <taxon>Pseudomonadota</taxon>
        <taxon>Betaproteobacteria</taxon>
        <taxon>Burkholderiales</taxon>
        <taxon>Alcaligenaceae</taxon>
        <taxon>Pollutimonas</taxon>
    </lineage>
</organism>
<evidence type="ECO:0000256" key="5">
    <source>
        <dbReference type="ARBA" id="ARBA00022692"/>
    </source>
</evidence>
<keyword evidence="5 8" id="KW-0812">Transmembrane</keyword>
<evidence type="ECO:0000256" key="6">
    <source>
        <dbReference type="ARBA" id="ARBA00022989"/>
    </source>
</evidence>
<protein>
    <submittedName>
        <fullName evidence="10">ABC-2 type transport system permease protein</fullName>
    </submittedName>
</protein>
<dbReference type="Pfam" id="PF12698">
    <property type="entry name" value="ABC2_membrane_3"/>
    <property type="match status" value="1"/>
</dbReference>
<evidence type="ECO:0000313" key="10">
    <source>
        <dbReference type="EMBL" id="SHH87933.1"/>
    </source>
</evidence>
<evidence type="ECO:0000256" key="3">
    <source>
        <dbReference type="ARBA" id="ARBA00022448"/>
    </source>
</evidence>
<keyword evidence="11" id="KW-1185">Reference proteome</keyword>
<dbReference type="PANTHER" id="PTHR30294:SF47">
    <property type="entry name" value="INNER MEMBRANE TRANSPORT PERMEASE YHHJ"/>
    <property type="match status" value="1"/>
</dbReference>
<name>A0A1M5WLM1_9BURK</name>
<sequence>MPPHLANIFRLGVKELWSLARDPIMLVLIAYTFTLSIYAAATAMPETLHKAPIAIVDEDGSALSARIVGSFYPPRFAPPRMISLADMDAGLDAGDYTFVLDIPPDFQRDVLAGKQPDIQLNVDATRMSQAFSGSGYIQQIVMGEVAEFLQGHRGASAAPVELALRMRFNPNLERSWFGSLMEIINSITMLSIILTGAALIREREHGTIEHLLVMPVTPAEIMVSKVWSMGLVVLAASGLSLLFVVQGALRVPIEGSIALFLTGAALHLFATTSMGIFMATLARTMPQFGLLLILTLLPLQMLSGGTTPRESMPQFVQDIMLAAPTTHFVSLGQAILYRGAGFNAVWPQFLALLAIGSVFFAIALGRFRKTLSQMA</sequence>
<dbReference type="EMBL" id="FQXE01000005">
    <property type="protein sequence ID" value="SHH87933.1"/>
    <property type="molecule type" value="Genomic_DNA"/>
</dbReference>
<feature type="transmembrane region" description="Helical" evidence="8">
    <location>
        <begin position="226"/>
        <end position="245"/>
    </location>
</feature>
<dbReference type="OrthoDB" id="9808686at2"/>
<dbReference type="InterPro" id="IPR047817">
    <property type="entry name" value="ABC2_TM_bact-type"/>
</dbReference>
<feature type="transmembrane region" description="Helical" evidence="8">
    <location>
        <begin position="257"/>
        <end position="282"/>
    </location>
</feature>
<feature type="transmembrane region" description="Helical" evidence="8">
    <location>
        <begin position="319"/>
        <end position="337"/>
    </location>
</feature>
<evidence type="ECO:0000256" key="7">
    <source>
        <dbReference type="ARBA" id="ARBA00023136"/>
    </source>
</evidence>
<dbReference type="InterPro" id="IPR013525">
    <property type="entry name" value="ABC2_TM"/>
</dbReference>
<evidence type="ECO:0000256" key="1">
    <source>
        <dbReference type="ARBA" id="ARBA00004651"/>
    </source>
</evidence>
<feature type="transmembrane region" description="Helical" evidence="8">
    <location>
        <begin position="175"/>
        <end position="200"/>
    </location>
</feature>
<accession>A0A1M5WLM1</accession>
<dbReference type="STRING" id="658167.SAMN04488135_105291"/>
<dbReference type="PROSITE" id="PS51012">
    <property type="entry name" value="ABC_TM2"/>
    <property type="match status" value="1"/>
</dbReference>
<dbReference type="PANTHER" id="PTHR30294">
    <property type="entry name" value="MEMBRANE COMPONENT OF ABC TRANSPORTER YHHJ-RELATED"/>
    <property type="match status" value="1"/>
</dbReference>
<evidence type="ECO:0000259" key="9">
    <source>
        <dbReference type="PROSITE" id="PS51012"/>
    </source>
</evidence>
<proteinExistence type="inferred from homology"/>
<evidence type="ECO:0000313" key="11">
    <source>
        <dbReference type="Proteomes" id="UP000184226"/>
    </source>
</evidence>
<dbReference type="Gene3D" id="3.40.1710.10">
    <property type="entry name" value="abc type-2 transporter like domain"/>
    <property type="match status" value="1"/>
</dbReference>
<evidence type="ECO:0000256" key="2">
    <source>
        <dbReference type="ARBA" id="ARBA00007783"/>
    </source>
</evidence>
<keyword evidence="3" id="KW-0813">Transport</keyword>
<dbReference type="GO" id="GO:0005886">
    <property type="term" value="C:plasma membrane"/>
    <property type="evidence" value="ECO:0007669"/>
    <property type="project" value="UniProtKB-SubCell"/>
</dbReference>
<keyword evidence="7 8" id="KW-0472">Membrane</keyword>
<evidence type="ECO:0000256" key="4">
    <source>
        <dbReference type="ARBA" id="ARBA00022475"/>
    </source>
</evidence>
<dbReference type="GO" id="GO:0140359">
    <property type="term" value="F:ABC-type transporter activity"/>
    <property type="evidence" value="ECO:0007669"/>
    <property type="project" value="InterPro"/>
</dbReference>
<feature type="domain" description="ABC transmembrane type-2" evidence="9">
    <location>
        <begin position="134"/>
        <end position="370"/>
    </location>
</feature>
<gene>
    <name evidence="10" type="ORF">SAMN04488135_105291</name>
</gene>
<feature type="transmembrane region" description="Helical" evidence="8">
    <location>
        <begin position="288"/>
        <end position="307"/>
    </location>
</feature>
<dbReference type="RefSeq" id="WP_073103381.1">
    <property type="nucleotide sequence ID" value="NZ_FQXE01000005.1"/>
</dbReference>
<evidence type="ECO:0000256" key="8">
    <source>
        <dbReference type="SAM" id="Phobius"/>
    </source>
</evidence>
<keyword evidence="6 8" id="KW-1133">Transmembrane helix</keyword>
<comment type="similarity">
    <text evidence="2">Belongs to the ABC-2 integral membrane protein family.</text>
</comment>
<keyword evidence="4" id="KW-1003">Cell membrane</keyword>
<dbReference type="InterPro" id="IPR051449">
    <property type="entry name" value="ABC-2_transporter_component"/>
</dbReference>
<dbReference type="Proteomes" id="UP000184226">
    <property type="component" value="Unassembled WGS sequence"/>
</dbReference>
<feature type="transmembrane region" description="Helical" evidence="8">
    <location>
        <begin position="24"/>
        <end position="41"/>
    </location>
</feature>
<feature type="transmembrane region" description="Helical" evidence="8">
    <location>
        <begin position="349"/>
        <end position="367"/>
    </location>
</feature>